<accession>A0A5N5JFE2</accession>
<feature type="repeat" description="PPR" evidence="3">
    <location>
        <begin position="139"/>
        <end position="173"/>
    </location>
</feature>
<keyword evidence="4" id="KW-0732">Signal</keyword>
<proteinExistence type="inferred from homology"/>
<name>A0A5N5JFE2_9ROSI</name>
<dbReference type="Gene3D" id="1.25.40.10">
    <property type="entry name" value="Tetratricopeptide repeat domain"/>
    <property type="match status" value="1"/>
</dbReference>
<evidence type="ECO:0000256" key="4">
    <source>
        <dbReference type="SAM" id="SignalP"/>
    </source>
</evidence>
<protein>
    <recommendedName>
        <fullName evidence="7">Pentacotripeptide-repeat region of PRORP domain-containing protein</fullName>
    </recommendedName>
</protein>
<comment type="similarity">
    <text evidence="1">Belongs to the PPR family. P subfamily.</text>
</comment>
<dbReference type="PANTHER" id="PTHR45717:SF4">
    <property type="entry name" value="OS04G0450200 PROTEIN"/>
    <property type="match status" value="1"/>
</dbReference>
<dbReference type="EMBL" id="VDCV01000017">
    <property type="protein sequence ID" value="KAB5516035.1"/>
    <property type="molecule type" value="Genomic_DNA"/>
</dbReference>
<dbReference type="PANTHER" id="PTHR45717">
    <property type="entry name" value="OS12G0527900 PROTEIN"/>
    <property type="match status" value="1"/>
</dbReference>
<evidence type="ECO:0000256" key="2">
    <source>
        <dbReference type="ARBA" id="ARBA00022737"/>
    </source>
</evidence>
<feature type="signal peptide" evidence="4">
    <location>
        <begin position="1"/>
        <end position="19"/>
    </location>
</feature>
<dbReference type="FunFam" id="1.25.40.10:FF:001248">
    <property type="entry name" value="Pentatricopeptide repeat-containing protein At5g09450, mitochondrial"/>
    <property type="match status" value="1"/>
</dbReference>
<feature type="repeat" description="PPR" evidence="3">
    <location>
        <begin position="174"/>
        <end position="208"/>
    </location>
</feature>
<dbReference type="Proteomes" id="UP000326939">
    <property type="component" value="Chromosome 17"/>
</dbReference>
<keyword evidence="6" id="KW-1185">Reference proteome</keyword>
<evidence type="ECO:0000313" key="5">
    <source>
        <dbReference type="EMBL" id="KAB5516035.1"/>
    </source>
</evidence>
<dbReference type="GO" id="GO:0003729">
    <property type="term" value="F:mRNA binding"/>
    <property type="evidence" value="ECO:0007669"/>
    <property type="project" value="UniProtKB-ARBA"/>
</dbReference>
<dbReference type="PROSITE" id="PS51375">
    <property type="entry name" value="PPR"/>
    <property type="match status" value="2"/>
</dbReference>
<gene>
    <name evidence="5" type="ORF">DKX38_026683</name>
</gene>
<feature type="chain" id="PRO_5024368583" description="Pentacotripeptide-repeat region of PRORP domain-containing protein" evidence="4">
    <location>
        <begin position="20"/>
        <end position="515"/>
    </location>
</feature>
<keyword evidence="2" id="KW-0677">Repeat</keyword>
<dbReference type="Pfam" id="PF13812">
    <property type="entry name" value="PPR_3"/>
    <property type="match status" value="1"/>
</dbReference>
<organism evidence="5 6">
    <name type="scientific">Salix brachista</name>
    <dbReference type="NCBI Taxonomy" id="2182728"/>
    <lineage>
        <taxon>Eukaryota</taxon>
        <taxon>Viridiplantae</taxon>
        <taxon>Streptophyta</taxon>
        <taxon>Embryophyta</taxon>
        <taxon>Tracheophyta</taxon>
        <taxon>Spermatophyta</taxon>
        <taxon>Magnoliopsida</taxon>
        <taxon>eudicotyledons</taxon>
        <taxon>Gunneridae</taxon>
        <taxon>Pentapetalae</taxon>
        <taxon>rosids</taxon>
        <taxon>fabids</taxon>
        <taxon>Malpighiales</taxon>
        <taxon>Salicaceae</taxon>
        <taxon>Saliceae</taxon>
        <taxon>Salix</taxon>
    </lineage>
</organism>
<sequence length="515" mass="58252">MASGSLLLSLSRFLSSGGALRSASEFLEEEELNSKENEDDLKGRIFRLRLPKRSVTNVIDKWVREGNAVSASELRHISKELRKSQRFKHALEISEWMVTHEEFELSDTDHASRIDLMTKVFGVDAAERYFDSLPLAAKTTETYTALLHSYAAAKLIEGAEEFYKRIKGSNLSFTALMYNEMMTLYMSVGQLEKVSQVVEELKHQKVAPDIFTYNLWISSCAAALNIDQVRRILDEMSQDSGVNDDWKRYIKIANIYVTAGLLVNAESSITVAVVEAEKKITQREWITYDFLVILYAGLGKKDKLDQIWKSLRMTNQKMTCRNYVCILSSNLILGHLKEVGEIVDQWKQSTTTNFDISACNRLLDAISCSGLTEIASNFHMLLIERNCDPKRHPWIVFYTEPTQKELTPKPKFQAHVTLTSQQLTLSTGLELDRFKITASGFLNDDCSLVLSSDGSRSRVEQHDCGLIDTLTVAISRVRISEPERSSCVDPQALSSKTFPLTVRLTTSVQHFDPAL</sequence>
<evidence type="ECO:0000256" key="3">
    <source>
        <dbReference type="PROSITE-ProRule" id="PRU00708"/>
    </source>
</evidence>
<evidence type="ECO:0008006" key="7">
    <source>
        <dbReference type="Google" id="ProtNLM"/>
    </source>
</evidence>
<evidence type="ECO:0000313" key="6">
    <source>
        <dbReference type="Proteomes" id="UP000326939"/>
    </source>
</evidence>
<evidence type="ECO:0000256" key="1">
    <source>
        <dbReference type="ARBA" id="ARBA00007626"/>
    </source>
</evidence>
<dbReference type="NCBIfam" id="TIGR00756">
    <property type="entry name" value="PPR"/>
    <property type="match status" value="1"/>
</dbReference>
<reference evidence="6" key="1">
    <citation type="journal article" date="2019" name="Gigascience">
        <title>De novo genome assembly of the endangered Acer yangbiense, a plant species with extremely small populations endemic to Yunnan Province, China.</title>
        <authorList>
            <person name="Yang J."/>
            <person name="Wariss H.M."/>
            <person name="Tao L."/>
            <person name="Zhang R."/>
            <person name="Yun Q."/>
            <person name="Hollingsworth P."/>
            <person name="Dao Z."/>
            <person name="Luo G."/>
            <person name="Guo H."/>
            <person name="Ma Y."/>
            <person name="Sun W."/>
        </authorList>
    </citation>
    <scope>NUCLEOTIDE SEQUENCE [LARGE SCALE GENOMIC DNA]</scope>
    <source>
        <strain evidence="6">cv. br00</strain>
    </source>
</reference>
<comment type="caution">
    <text evidence="5">The sequence shown here is derived from an EMBL/GenBank/DDBJ whole genome shotgun (WGS) entry which is preliminary data.</text>
</comment>
<dbReference type="InterPro" id="IPR011990">
    <property type="entry name" value="TPR-like_helical_dom_sf"/>
</dbReference>
<dbReference type="InterPro" id="IPR002885">
    <property type="entry name" value="PPR_rpt"/>
</dbReference>
<dbReference type="AlphaFoldDB" id="A0A5N5JFE2"/>
<dbReference type="GO" id="GO:0005739">
    <property type="term" value="C:mitochondrion"/>
    <property type="evidence" value="ECO:0007669"/>
    <property type="project" value="TreeGrafter"/>
</dbReference>